<reference evidence="9 10" key="1">
    <citation type="submission" date="2018-08" db="EMBL/GenBank/DDBJ databases">
        <title>Genomic Encyclopedia of Archaeal and Bacterial Type Strains, Phase II (KMG-II): from individual species to whole genera.</title>
        <authorList>
            <person name="Goeker M."/>
        </authorList>
    </citation>
    <scope>NUCLEOTIDE SEQUENCE [LARGE SCALE GENOMIC DNA]</scope>
    <source>
        <strain evidence="9 10">DSM 45791</strain>
    </source>
</reference>
<feature type="transmembrane region" description="Helical" evidence="8">
    <location>
        <begin position="197"/>
        <end position="225"/>
    </location>
</feature>
<name>A0A3E0HFP7_9PSEU</name>
<dbReference type="PANTHER" id="PTHR34979">
    <property type="entry name" value="INNER MEMBRANE PROTEIN YGAZ"/>
    <property type="match status" value="1"/>
</dbReference>
<comment type="subcellular location">
    <subcellularLocation>
        <location evidence="1">Cell membrane</location>
        <topology evidence="1">Multi-pass membrane protein</topology>
    </subcellularLocation>
</comment>
<dbReference type="PANTHER" id="PTHR34979:SF1">
    <property type="entry name" value="INNER MEMBRANE PROTEIN YGAZ"/>
    <property type="match status" value="1"/>
</dbReference>
<comment type="similarity">
    <text evidence="2">Belongs to the AzlC family.</text>
</comment>
<evidence type="ECO:0000256" key="2">
    <source>
        <dbReference type="ARBA" id="ARBA00010735"/>
    </source>
</evidence>
<feature type="transmembrane region" description="Helical" evidence="8">
    <location>
        <begin position="59"/>
        <end position="81"/>
    </location>
</feature>
<evidence type="ECO:0000256" key="5">
    <source>
        <dbReference type="ARBA" id="ARBA00022692"/>
    </source>
</evidence>
<keyword evidence="7 8" id="KW-0472">Membrane</keyword>
<dbReference type="Proteomes" id="UP000256269">
    <property type="component" value="Unassembled WGS sequence"/>
</dbReference>
<keyword evidence="5 8" id="KW-0812">Transmembrane</keyword>
<evidence type="ECO:0000256" key="7">
    <source>
        <dbReference type="ARBA" id="ARBA00023136"/>
    </source>
</evidence>
<feature type="transmembrane region" description="Helical" evidence="8">
    <location>
        <begin position="167"/>
        <end position="185"/>
    </location>
</feature>
<keyword evidence="4" id="KW-1003">Cell membrane</keyword>
<sequence>MVRSIWRTVDPALLRNVSPIALTAFVTGASFGAIAVAAHIPVALVCAMSLLIFAGGSQFMVVGIVAAGGSPIAAVLAGLLLNARHLPFGLAIGDVLGDRLGRRIVGTHILIDESVAFAMAQRSTGQGDRARARAAFWTCGLALFLTWNAGTLVGALIGQVIGDPSRFGMDAAFPAAMFALILPALKDRRTLRVAVLGAAIAVATTPFLPPGIPVVLAAFGVLAALPTGKKAVAA</sequence>
<dbReference type="GO" id="GO:0005886">
    <property type="term" value="C:plasma membrane"/>
    <property type="evidence" value="ECO:0007669"/>
    <property type="project" value="UniProtKB-SubCell"/>
</dbReference>
<protein>
    <submittedName>
        <fullName evidence="9">4-azaleucine resistance transporter AzlC</fullName>
    </submittedName>
</protein>
<dbReference type="RefSeq" id="WP_116176572.1">
    <property type="nucleotide sequence ID" value="NZ_CP144375.1"/>
</dbReference>
<evidence type="ECO:0000256" key="4">
    <source>
        <dbReference type="ARBA" id="ARBA00022475"/>
    </source>
</evidence>
<dbReference type="Pfam" id="PF03591">
    <property type="entry name" value="AzlC"/>
    <property type="match status" value="1"/>
</dbReference>
<evidence type="ECO:0000256" key="6">
    <source>
        <dbReference type="ARBA" id="ARBA00022989"/>
    </source>
</evidence>
<evidence type="ECO:0000256" key="1">
    <source>
        <dbReference type="ARBA" id="ARBA00004651"/>
    </source>
</evidence>
<keyword evidence="3" id="KW-0813">Transport</keyword>
<accession>A0A3E0HFP7</accession>
<evidence type="ECO:0000256" key="3">
    <source>
        <dbReference type="ARBA" id="ARBA00022448"/>
    </source>
</evidence>
<dbReference type="InterPro" id="IPR011606">
    <property type="entry name" value="Brnchd-chn_aa_trnsp_permease"/>
</dbReference>
<comment type="caution">
    <text evidence="9">The sequence shown here is derived from an EMBL/GenBank/DDBJ whole genome shotgun (WGS) entry which is preliminary data.</text>
</comment>
<gene>
    <name evidence="9" type="ORF">BCF44_108105</name>
</gene>
<proteinExistence type="inferred from homology"/>
<dbReference type="OrthoDB" id="5195391at2"/>
<organism evidence="9 10">
    <name type="scientific">Kutzneria buriramensis</name>
    <dbReference type="NCBI Taxonomy" id="1045776"/>
    <lineage>
        <taxon>Bacteria</taxon>
        <taxon>Bacillati</taxon>
        <taxon>Actinomycetota</taxon>
        <taxon>Actinomycetes</taxon>
        <taxon>Pseudonocardiales</taxon>
        <taxon>Pseudonocardiaceae</taxon>
        <taxon>Kutzneria</taxon>
    </lineage>
</organism>
<dbReference type="GO" id="GO:1903785">
    <property type="term" value="P:L-valine transmembrane transport"/>
    <property type="evidence" value="ECO:0007669"/>
    <property type="project" value="TreeGrafter"/>
</dbReference>
<evidence type="ECO:0000313" key="10">
    <source>
        <dbReference type="Proteomes" id="UP000256269"/>
    </source>
</evidence>
<feature type="transmembrane region" description="Helical" evidence="8">
    <location>
        <begin position="134"/>
        <end position="161"/>
    </location>
</feature>
<evidence type="ECO:0000256" key="8">
    <source>
        <dbReference type="SAM" id="Phobius"/>
    </source>
</evidence>
<evidence type="ECO:0000313" key="9">
    <source>
        <dbReference type="EMBL" id="REH44625.1"/>
    </source>
</evidence>
<dbReference type="AlphaFoldDB" id="A0A3E0HFP7"/>
<feature type="transmembrane region" description="Helical" evidence="8">
    <location>
        <begin position="20"/>
        <end position="53"/>
    </location>
</feature>
<dbReference type="EMBL" id="QUNO01000008">
    <property type="protein sequence ID" value="REH44625.1"/>
    <property type="molecule type" value="Genomic_DNA"/>
</dbReference>
<keyword evidence="10" id="KW-1185">Reference proteome</keyword>
<keyword evidence="6 8" id="KW-1133">Transmembrane helix</keyword>